<dbReference type="SUPFAM" id="SSF51905">
    <property type="entry name" value="FAD/NAD(P)-binding domain"/>
    <property type="match status" value="1"/>
</dbReference>
<dbReference type="EMBL" id="JAAQHG020000007">
    <property type="protein sequence ID" value="KAL1588257.1"/>
    <property type="molecule type" value="Genomic_DNA"/>
</dbReference>
<comment type="caution">
    <text evidence="7">The sequence shown here is derived from an EMBL/GenBank/DDBJ whole genome shotgun (WGS) entry which is preliminary data.</text>
</comment>
<keyword evidence="8" id="KW-1185">Reference proteome</keyword>
<keyword evidence="3" id="KW-0274">FAD</keyword>
<dbReference type="InterPro" id="IPR036188">
    <property type="entry name" value="FAD/NAD-bd_sf"/>
</dbReference>
<dbReference type="Proteomes" id="UP000803884">
    <property type="component" value="Unassembled WGS sequence"/>
</dbReference>
<dbReference type="Pfam" id="PF13450">
    <property type="entry name" value="NAD_binding_8"/>
    <property type="match status" value="1"/>
</dbReference>
<dbReference type="PANTHER" id="PTHR43872">
    <property type="entry name" value="MONOOXYGENASE, PUTATIVE (AFU_ORTHOLOGUE AFUA_8G02570)-RELATED"/>
    <property type="match status" value="1"/>
</dbReference>
<evidence type="ECO:0000256" key="5">
    <source>
        <dbReference type="ARBA" id="ARBA00023002"/>
    </source>
</evidence>
<evidence type="ECO:0008006" key="9">
    <source>
        <dbReference type="Google" id="ProtNLM"/>
    </source>
</evidence>
<proteinExistence type="predicted"/>
<dbReference type="GO" id="GO:0050660">
    <property type="term" value="F:flavin adenine dinucleotide binding"/>
    <property type="evidence" value="ECO:0007669"/>
    <property type="project" value="InterPro"/>
</dbReference>
<evidence type="ECO:0000256" key="4">
    <source>
        <dbReference type="ARBA" id="ARBA00022857"/>
    </source>
</evidence>
<accession>A0AB34KW62</accession>
<keyword evidence="5" id="KW-0560">Oxidoreductase</keyword>
<dbReference type="Pfam" id="PF00743">
    <property type="entry name" value="FMO-like"/>
    <property type="match status" value="1"/>
</dbReference>
<evidence type="ECO:0000313" key="8">
    <source>
        <dbReference type="Proteomes" id="UP000803884"/>
    </source>
</evidence>
<keyword evidence="4" id="KW-0521">NADP</keyword>
<dbReference type="PRINTS" id="PR00411">
    <property type="entry name" value="PNDRDTASEI"/>
</dbReference>
<name>A0AB34KW62_9PEZI</name>
<dbReference type="AlphaFoldDB" id="A0AB34KW62"/>
<evidence type="ECO:0000313" key="7">
    <source>
        <dbReference type="EMBL" id="KAL1588257.1"/>
    </source>
</evidence>
<dbReference type="RefSeq" id="XP_069231362.1">
    <property type="nucleotide sequence ID" value="XM_069371699.1"/>
</dbReference>
<protein>
    <recommendedName>
        <fullName evidence="9">FAD-containing monooxygenase EthA</fullName>
    </recommendedName>
</protein>
<reference evidence="7 8" key="1">
    <citation type="journal article" date="2020" name="Microbiol. Resour. Announc.">
        <title>Draft Genome Sequence of a Cladosporium Species Isolated from the Mesophotic Ascidian Didemnum maculosum.</title>
        <authorList>
            <person name="Gioti A."/>
            <person name="Siaperas R."/>
            <person name="Nikolaivits E."/>
            <person name="Le Goff G."/>
            <person name="Ouazzani J."/>
            <person name="Kotoulas G."/>
            <person name="Topakas E."/>
        </authorList>
    </citation>
    <scope>NUCLEOTIDE SEQUENCE [LARGE SCALE GENOMIC DNA]</scope>
    <source>
        <strain evidence="7 8">TM138-S3</strain>
    </source>
</reference>
<dbReference type="FunFam" id="3.50.50.60:FF:000228">
    <property type="entry name" value="FAD-containing monooxygenase EthA"/>
    <property type="match status" value="1"/>
</dbReference>
<evidence type="ECO:0000256" key="1">
    <source>
        <dbReference type="ARBA" id="ARBA00001974"/>
    </source>
</evidence>
<evidence type="ECO:0000256" key="6">
    <source>
        <dbReference type="ARBA" id="ARBA00023033"/>
    </source>
</evidence>
<dbReference type="GO" id="GO:0004499">
    <property type="term" value="F:N,N-dimethylaniline monooxygenase activity"/>
    <property type="evidence" value="ECO:0007669"/>
    <property type="project" value="InterPro"/>
</dbReference>
<evidence type="ECO:0000256" key="3">
    <source>
        <dbReference type="ARBA" id="ARBA00022827"/>
    </source>
</evidence>
<comment type="cofactor">
    <cofactor evidence="1">
        <name>FAD</name>
        <dbReference type="ChEBI" id="CHEBI:57692"/>
    </cofactor>
</comment>
<dbReference type="InterPro" id="IPR020946">
    <property type="entry name" value="Flavin_mOase-like"/>
</dbReference>
<sequence>MASTIDYDVVIIGAGISGINCAYRLQERNPELSYIILEGRHEVGGTWSLFQYPGLRSDSDLYTFGFPWRNWTETTSIAQGDLIIKYVQDSAEMYGIDKRILFNHRVDSANWSTVKKSWGFDVTADGSTKKTIRSRWAQFCTGYYDYKSPLPSVIPGIENFKGEVVHPQFWNKDLDYKDKNVVIIGSGATAVTLLPVLAKDTSHVTMLQRSPSYLLSQPTEDAAEKFMRAWLPAALAYRLIRFKWILLPFLLTTFFKYFPATAKKMVKGAAAKQLPETTPIDPHFTPKYNVFQQRLCFCPDGDFYKSLRNGSASVETGTIDTVTQDTIKLTSGRELHPDIIVTATGLKIQMAGGMKISVDGEPYDVSTKFFWKGVMLEDLPNAAMTIGYVDASWTLGADATAQMVCRILKRMRKEGVTEVVPRCSDAERKAMKEKPVLNLTSTYVKAGKSELPKAGDRGQWRPRSYYYEDILMAWFGDIRSNMDWIKGVA</sequence>
<keyword evidence="2" id="KW-0285">Flavoprotein</keyword>
<dbReference type="InterPro" id="IPR051820">
    <property type="entry name" value="FAD-binding_MO"/>
</dbReference>
<keyword evidence="6" id="KW-0503">Monooxygenase</keyword>
<gene>
    <name evidence="7" type="ORF">WHR41_03093</name>
</gene>
<organism evidence="7 8">
    <name type="scientific">Cladosporium halotolerans</name>
    <dbReference type="NCBI Taxonomy" id="1052096"/>
    <lineage>
        <taxon>Eukaryota</taxon>
        <taxon>Fungi</taxon>
        <taxon>Dikarya</taxon>
        <taxon>Ascomycota</taxon>
        <taxon>Pezizomycotina</taxon>
        <taxon>Dothideomycetes</taxon>
        <taxon>Dothideomycetidae</taxon>
        <taxon>Cladosporiales</taxon>
        <taxon>Cladosporiaceae</taxon>
        <taxon>Cladosporium</taxon>
    </lineage>
</organism>
<dbReference type="GeneID" id="96004537"/>
<dbReference type="Gene3D" id="3.50.50.60">
    <property type="entry name" value="FAD/NAD(P)-binding domain"/>
    <property type="match status" value="2"/>
</dbReference>
<evidence type="ECO:0000256" key="2">
    <source>
        <dbReference type="ARBA" id="ARBA00022630"/>
    </source>
</evidence>
<dbReference type="PANTHER" id="PTHR43872:SF1">
    <property type="entry name" value="MONOOXYGENASE, PUTATIVE (AFU_ORTHOLOGUE AFUA_8G02570)-RELATED"/>
    <property type="match status" value="1"/>
</dbReference>
<dbReference type="GO" id="GO:0050661">
    <property type="term" value="F:NADP binding"/>
    <property type="evidence" value="ECO:0007669"/>
    <property type="project" value="InterPro"/>
</dbReference>